<evidence type="ECO:0000313" key="1">
    <source>
        <dbReference type="EMBL" id="MBX61752.1"/>
    </source>
</evidence>
<name>A0A2P2Q450_RHIMU</name>
<organism evidence="1">
    <name type="scientific">Rhizophora mucronata</name>
    <name type="common">Asiatic mangrove</name>
    <dbReference type="NCBI Taxonomy" id="61149"/>
    <lineage>
        <taxon>Eukaryota</taxon>
        <taxon>Viridiplantae</taxon>
        <taxon>Streptophyta</taxon>
        <taxon>Embryophyta</taxon>
        <taxon>Tracheophyta</taxon>
        <taxon>Spermatophyta</taxon>
        <taxon>Magnoliopsida</taxon>
        <taxon>eudicotyledons</taxon>
        <taxon>Gunneridae</taxon>
        <taxon>Pentapetalae</taxon>
        <taxon>rosids</taxon>
        <taxon>fabids</taxon>
        <taxon>Malpighiales</taxon>
        <taxon>Rhizophoraceae</taxon>
        <taxon>Rhizophora</taxon>
    </lineage>
</organism>
<sequence>MSKENNMKIKTAPCTTILRCRISPWVPNS</sequence>
<proteinExistence type="predicted"/>
<accession>A0A2P2Q450</accession>
<protein>
    <submittedName>
        <fullName evidence="1">Uncharacterized protein</fullName>
    </submittedName>
</protein>
<dbReference type="AlphaFoldDB" id="A0A2P2Q450"/>
<reference evidence="1" key="1">
    <citation type="submission" date="2018-02" db="EMBL/GenBank/DDBJ databases">
        <title>Rhizophora mucronata_Transcriptome.</title>
        <authorList>
            <person name="Meera S.P."/>
            <person name="Sreeshan A."/>
            <person name="Augustine A."/>
        </authorList>
    </citation>
    <scope>NUCLEOTIDE SEQUENCE</scope>
    <source>
        <tissue evidence="1">Leaf</tissue>
    </source>
</reference>
<dbReference type="EMBL" id="GGEC01081268">
    <property type="protein sequence ID" value="MBX61752.1"/>
    <property type="molecule type" value="Transcribed_RNA"/>
</dbReference>